<dbReference type="EMBL" id="JBHULE010000035">
    <property type="protein sequence ID" value="MFD2564938.1"/>
    <property type="molecule type" value="Genomic_DNA"/>
</dbReference>
<dbReference type="RefSeq" id="WP_378294788.1">
    <property type="nucleotide sequence ID" value="NZ_JBHULE010000035.1"/>
</dbReference>
<organism evidence="1 2">
    <name type="scientific">Aquimarina rubra</name>
    <dbReference type="NCBI Taxonomy" id="1920033"/>
    <lineage>
        <taxon>Bacteria</taxon>
        <taxon>Pseudomonadati</taxon>
        <taxon>Bacteroidota</taxon>
        <taxon>Flavobacteriia</taxon>
        <taxon>Flavobacteriales</taxon>
        <taxon>Flavobacteriaceae</taxon>
        <taxon>Aquimarina</taxon>
    </lineage>
</organism>
<comment type="caution">
    <text evidence="1">The sequence shown here is derived from an EMBL/GenBank/DDBJ whole genome shotgun (WGS) entry which is preliminary data.</text>
</comment>
<dbReference type="Proteomes" id="UP001597319">
    <property type="component" value="Unassembled WGS sequence"/>
</dbReference>
<evidence type="ECO:0000313" key="2">
    <source>
        <dbReference type="Proteomes" id="UP001597319"/>
    </source>
</evidence>
<sequence>MKNLIIIAFLSFVTMNAQESQTLSSDTVAVGDIITLGTPSGQTYQHVLFPRTNFIIKKGGTTNFKQLQGKKVVVTNKEVVGGITKITIARKDGKKFLNSIANVKVNFDDAVTAKEIL</sequence>
<name>A0ABW5LJ87_9FLAO</name>
<keyword evidence="2" id="KW-1185">Reference proteome</keyword>
<proteinExistence type="predicted"/>
<accession>A0ABW5LJ87</accession>
<evidence type="ECO:0008006" key="3">
    <source>
        <dbReference type="Google" id="ProtNLM"/>
    </source>
</evidence>
<protein>
    <recommendedName>
        <fullName evidence="3">Dihydroorotase</fullName>
    </recommendedName>
</protein>
<gene>
    <name evidence="1" type="ORF">ACFSR1_19835</name>
</gene>
<reference evidence="2" key="1">
    <citation type="journal article" date="2019" name="Int. J. Syst. Evol. Microbiol.">
        <title>The Global Catalogue of Microorganisms (GCM) 10K type strain sequencing project: providing services to taxonomists for standard genome sequencing and annotation.</title>
        <authorList>
            <consortium name="The Broad Institute Genomics Platform"/>
            <consortium name="The Broad Institute Genome Sequencing Center for Infectious Disease"/>
            <person name="Wu L."/>
            <person name="Ma J."/>
        </authorList>
    </citation>
    <scope>NUCLEOTIDE SEQUENCE [LARGE SCALE GENOMIC DNA]</scope>
    <source>
        <strain evidence="2">KCTC 52274</strain>
    </source>
</reference>
<evidence type="ECO:0000313" key="1">
    <source>
        <dbReference type="EMBL" id="MFD2564938.1"/>
    </source>
</evidence>